<gene>
    <name evidence="1" type="ORF">PAGU1578_12780</name>
    <name evidence="2" type="ORF">PAGU1579_03620</name>
</gene>
<sequence>MHALHLPINILTDITKAMLIIPNGIFTTTTLSIKRFLVLCKIRMLLHKKILFTGT</sequence>
<reference evidence="3 4" key="1">
    <citation type="submission" date="2019-03" db="EMBL/GenBank/DDBJ databases">
        <title>Draft genome sequences of two Veillonella tobetsuensis clinical isolates from intraoperative bronchial fluids of elderly patients with pulmonary carcinoma.</title>
        <authorList>
            <person name="Akiyama T."/>
        </authorList>
    </citation>
    <scope>NUCLEOTIDE SEQUENCE [LARGE SCALE GENOMIC DNA]</scope>
    <source>
        <strain evidence="1 3">PAGU 1578</strain>
        <strain evidence="2 4">PAGU 1579</strain>
    </source>
</reference>
<keyword evidence="4" id="KW-1185">Reference proteome</keyword>
<dbReference type="Proteomes" id="UP000303581">
    <property type="component" value="Unassembled WGS sequence"/>
</dbReference>
<dbReference type="AlphaFoldDB" id="A0A480B5U1"/>
<protein>
    <submittedName>
        <fullName evidence="1">Uncharacterized protein</fullName>
    </submittedName>
</protein>
<organism evidence="1 3">
    <name type="scientific">Veillonella tobetsuensis</name>
    <dbReference type="NCBI Taxonomy" id="1110546"/>
    <lineage>
        <taxon>Bacteria</taxon>
        <taxon>Bacillati</taxon>
        <taxon>Bacillota</taxon>
        <taxon>Negativicutes</taxon>
        <taxon>Veillonellales</taxon>
        <taxon>Veillonellaceae</taxon>
        <taxon>Veillonella</taxon>
    </lineage>
</organism>
<dbReference type="EMBL" id="BJCR01000005">
    <property type="protein sequence ID" value="GCL68593.1"/>
    <property type="molecule type" value="Genomic_DNA"/>
</dbReference>
<comment type="caution">
    <text evidence="1">The sequence shown here is derived from an EMBL/GenBank/DDBJ whole genome shotgun (WGS) entry which is preliminary data.</text>
</comment>
<evidence type="ECO:0000313" key="4">
    <source>
        <dbReference type="Proteomes" id="UP000303581"/>
    </source>
</evidence>
<evidence type="ECO:0000313" key="3">
    <source>
        <dbReference type="Proteomes" id="UP000300381"/>
    </source>
</evidence>
<accession>A0A480B5U1</accession>
<dbReference type="Proteomes" id="UP000300381">
    <property type="component" value="Unassembled WGS sequence"/>
</dbReference>
<proteinExistence type="predicted"/>
<evidence type="ECO:0000313" key="2">
    <source>
        <dbReference type="EMBL" id="GCL68593.1"/>
    </source>
</evidence>
<evidence type="ECO:0000313" key="1">
    <source>
        <dbReference type="EMBL" id="GCL67657.1"/>
    </source>
</evidence>
<name>A0A480B5U1_9FIRM</name>
<dbReference type="EMBL" id="BJCQ01000028">
    <property type="protein sequence ID" value="GCL67657.1"/>
    <property type="molecule type" value="Genomic_DNA"/>
</dbReference>